<comment type="similarity">
    <text evidence="2">Belongs to the glycosyl hydrolase 3 family.</text>
</comment>
<dbReference type="InterPro" id="IPR036962">
    <property type="entry name" value="Glyco_hydro_3_N_sf"/>
</dbReference>
<evidence type="ECO:0000259" key="6">
    <source>
        <dbReference type="Pfam" id="PF00933"/>
    </source>
</evidence>
<evidence type="ECO:0000256" key="1">
    <source>
        <dbReference type="ARBA" id="ARBA00001231"/>
    </source>
</evidence>
<dbReference type="STRING" id="1921010.MMIC_P0926"/>
<dbReference type="EC" id="3.2.1.52" evidence="3"/>
<gene>
    <name evidence="7" type="ORF">MMIC_P0926</name>
</gene>
<dbReference type="EMBL" id="BDFD01000006">
    <property type="protein sequence ID" value="GAV19965.1"/>
    <property type="molecule type" value="Genomic_DNA"/>
</dbReference>
<dbReference type="GO" id="GO:0009254">
    <property type="term" value="P:peptidoglycan turnover"/>
    <property type="evidence" value="ECO:0007669"/>
    <property type="project" value="TreeGrafter"/>
</dbReference>
<dbReference type="GO" id="GO:0005975">
    <property type="term" value="P:carbohydrate metabolic process"/>
    <property type="evidence" value="ECO:0007669"/>
    <property type="project" value="InterPro"/>
</dbReference>
<dbReference type="SUPFAM" id="SSF51445">
    <property type="entry name" value="(Trans)glycosidases"/>
    <property type="match status" value="1"/>
</dbReference>
<evidence type="ECO:0000256" key="4">
    <source>
        <dbReference type="ARBA" id="ARBA00022801"/>
    </source>
</evidence>
<evidence type="ECO:0000313" key="7">
    <source>
        <dbReference type="EMBL" id="GAV19965.1"/>
    </source>
</evidence>
<name>A0A1L8CM51_9PROT</name>
<dbReference type="InterPro" id="IPR050226">
    <property type="entry name" value="NagZ_Beta-hexosaminidase"/>
</dbReference>
<dbReference type="Pfam" id="PF00933">
    <property type="entry name" value="Glyco_hydro_3"/>
    <property type="match status" value="1"/>
</dbReference>
<dbReference type="InterPro" id="IPR017853">
    <property type="entry name" value="GH"/>
</dbReference>
<dbReference type="InterPro" id="IPR001764">
    <property type="entry name" value="Glyco_hydro_3_N"/>
</dbReference>
<dbReference type="Gene3D" id="3.20.20.300">
    <property type="entry name" value="Glycoside hydrolase, family 3, N-terminal domain"/>
    <property type="match status" value="1"/>
</dbReference>
<dbReference type="OrthoDB" id="5297718at2"/>
<dbReference type="PANTHER" id="PTHR30480:SF13">
    <property type="entry name" value="BETA-HEXOSAMINIDASE"/>
    <property type="match status" value="1"/>
</dbReference>
<keyword evidence="8" id="KW-1185">Reference proteome</keyword>
<sequence length="293" mass="32104">MNKHLIVGLESLQLTELERVWLKEKPPLGVILFARNIESPAQVKALLDEVRACAGNDTWAAIDEEGGRVNRIPWAPFNQRRHAAEYGEMYARNAGTAIQAVYQDSFITGEALKELGFTHNCAPVLDLFCTEGHSIIGKRSFGEDVAQVAALATACMRGLSDAGIEAVGKHFPGHGRANADSHVAVPEVRAEMNTLFDESEPFSVLIKEGLKHIMTAHVVYSAVRPEVATLSPFWVHHVLRERMHFFGRIWSDDLCMKGVGDDVVHAAKAALNVGCDALLVCEPEGVADVYHSL</sequence>
<comment type="catalytic activity">
    <reaction evidence="1">
        <text>Hydrolysis of terminal non-reducing N-acetyl-D-hexosamine residues in N-acetyl-beta-D-hexosaminides.</text>
        <dbReference type="EC" id="3.2.1.52"/>
    </reaction>
</comment>
<evidence type="ECO:0000313" key="8">
    <source>
        <dbReference type="Proteomes" id="UP000231632"/>
    </source>
</evidence>
<evidence type="ECO:0000256" key="3">
    <source>
        <dbReference type="ARBA" id="ARBA00012663"/>
    </source>
</evidence>
<organism evidence="7 8">
    <name type="scientific">Mariprofundus micogutta</name>
    <dbReference type="NCBI Taxonomy" id="1921010"/>
    <lineage>
        <taxon>Bacteria</taxon>
        <taxon>Pseudomonadati</taxon>
        <taxon>Pseudomonadota</taxon>
        <taxon>Candidatius Mariprofundia</taxon>
        <taxon>Mariprofundales</taxon>
        <taxon>Mariprofundaceae</taxon>
        <taxon>Mariprofundus</taxon>
    </lineage>
</organism>
<reference evidence="7 8" key="1">
    <citation type="journal article" date="2017" name="Arch. Microbiol.">
        <title>Mariprofundus micogutta sp. nov., a novel iron-oxidizing zetaproteobacterium isolated from a deep-sea hydrothermal field at the Bayonnaise knoll of the Izu-Ogasawara arc, and a description of Mariprofundales ord. nov. and Zetaproteobacteria classis nov.</title>
        <authorList>
            <person name="Makita H."/>
            <person name="Tanaka E."/>
            <person name="Mitsunobu S."/>
            <person name="Miyazaki M."/>
            <person name="Nunoura T."/>
            <person name="Uematsu K."/>
            <person name="Takaki Y."/>
            <person name="Nishi S."/>
            <person name="Shimamura S."/>
            <person name="Takai K."/>
        </authorList>
    </citation>
    <scope>NUCLEOTIDE SEQUENCE [LARGE SCALE GENOMIC DNA]</scope>
    <source>
        <strain evidence="7 8">ET2</strain>
    </source>
</reference>
<evidence type="ECO:0000256" key="5">
    <source>
        <dbReference type="ARBA" id="ARBA00023295"/>
    </source>
</evidence>
<feature type="domain" description="Glycoside hydrolase family 3 N-terminal" evidence="6">
    <location>
        <begin position="16"/>
        <end position="284"/>
    </location>
</feature>
<keyword evidence="5 7" id="KW-0326">Glycosidase</keyword>
<dbReference type="AlphaFoldDB" id="A0A1L8CM51"/>
<protein>
    <recommendedName>
        <fullName evidence="3">beta-N-acetylhexosaminidase</fullName>
        <ecNumber evidence="3">3.2.1.52</ecNumber>
    </recommendedName>
</protein>
<accession>A0A1L8CM51</accession>
<evidence type="ECO:0000256" key="2">
    <source>
        <dbReference type="ARBA" id="ARBA00005336"/>
    </source>
</evidence>
<keyword evidence="4 7" id="KW-0378">Hydrolase</keyword>
<dbReference type="PANTHER" id="PTHR30480">
    <property type="entry name" value="BETA-HEXOSAMINIDASE-RELATED"/>
    <property type="match status" value="1"/>
</dbReference>
<dbReference type="RefSeq" id="WP_072659295.1">
    <property type="nucleotide sequence ID" value="NZ_BDFD01000006.1"/>
</dbReference>
<dbReference type="GO" id="GO:0004563">
    <property type="term" value="F:beta-N-acetylhexosaminidase activity"/>
    <property type="evidence" value="ECO:0007669"/>
    <property type="project" value="UniProtKB-EC"/>
</dbReference>
<comment type="caution">
    <text evidence="7">The sequence shown here is derived from an EMBL/GenBank/DDBJ whole genome shotgun (WGS) entry which is preliminary data.</text>
</comment>
<proteinExistence type="inferred from homology"/>
<dbReference type="NCBIfam" id="NF003740">
    <property type="entry name" value="PRK05337.1"/>
    <property type="match status" value="1"/>
</dbReference>
<dbReference type="Proteomes" id="UP000231632">
    <property type="component" value="Unassembled WGS sequence"/>
</dbReference>